<dbReference type="Pfam" id="PF00501">
    <property type="entry name" value="AMP-binding"/>
    <property type="match status" value="1"/>
</dbReference>
<evidence type="ECO:0000259" key="1">
    <source>
        <dbReference type="Pfam" id="PF00501"/>
    </source>
</evidence>
<dbReference type="AlphaFoldDB" id="A0A413R6U0"/>
<evidence type="ECO:0000313" key="4">
    <source>
        <dbReference type="Proteomes" id="UP000284779"/>
    </source>
</evidence>
<evidence type="ECO:0000313" key="3">
    <source>
        <dbReference type="EMBL" id="RHA17720.1"/>
    </source>
</evidence>
<dbReference type="RefSeq" id="WP_117971013.1">
    <property type="nucleotide sequence ID" value="NZ_CAUEJY010000006.1"/>
</dbReference>
<comment type="caution">
    <text evidence="3">The sequence shown here is derived from an EMBL/GenBank/DDBJ whole genome shotgun (WGS) entry which is preliminary data.</text>
</comment>
<feature type="domain" description="AMP-binding enzyme C-terminal" evidence="2">
    <location>
        <begin position="410"/>
        <end position="485"/>
    </location>
</feature>
<name>A0A413R6U0_9FIRM</name>
<dbReference type="SUPFAM" id="SSF56801">
    <property type="entry name" value="Acetyl-CoA synthetase-like"/>
    <property type="match status" value="1"/>
</dbReference>
<organism evidence="3 4">
    <name type="scientific">Eubacterium ventriosum</name>
    <dbReference type="NCBI Taxonomy" id="39496"/>
    <lineage>
        <taxon>Bacteria</taxon>
        <taxon>Bacillati</taxon>
        <taxon>Bacillota</taxon>
        <taxon>Clostridia</taxon>
        <taxon>Eubacteriales</taxon>
        <taxon>Eubacteriaceae</taxon>
        <taxon>Eubacterium</taxon>
    </lineage>
</organism>
<dbReference type="PANTHER" id="PTHR43201">
    <property type="entry name" value="ACYL-COA SYNTHETASE"/>
    <property type="match status" value="1"/>
</dbReference>
<dbReference type="InterPro" id="IPR000873">
    <property type="entry name" value="AMP-dep_synth/lig_dom"/>
</dbReference>
<dbReference type="Gene3D" id="3.30.300.30">
    <property type="match status" value="1"/>
</dbReference>
<dbReference type="PANTHER" id="PTHR43201:SF32">
    <property type="entry name" value="2-SUCCINYLBENZOATE--COA LIGASE, CHLOROPLASTIC_PEROXISOMAL"/>
    <property type="match status" value="1"/>
</dbReference>
<dbReference type="InterPro" id="IPR020845">
    <property type="entry name" value="AMP-binding_CS"/>
</dbReference>
<dbReference type="PROSITE" id="PS00455">
    <property type="entry name" value="AMP_BINDING"/>
    <property type="match status" value="1"/>
</dbReference>
<dbReference type="InterPro" id="IPR042099">
    <property type="entry name" value="ANL_N_sf"/>
</dbReference>
<dbReference type="EMBL" id="QSFD01000008">
    <property type="protein sequence ID" value="RHA17720.1"/>
    <property type="molecule type" value="Genomic_DNA"/>
</dbReference>
<dbReference type="Proteomes" id="UP000284779">
    <property type="component" value="Unassembled WGS sequence"/>
</dbReference>
<accession>A0A413R6U0</accession>
<dbReference type="Gene3D" id="3.40.50.12780">
    <property type="entry name" value="N-terminal domain of ligase-like"/>
    <property type="match status" value="1"/>
</dbReference>
<keyword evidence="3" id="KW-0436">Ligase</keyword>
<reference evidence="3 4" key="1">
    <citation type="submission" date="2018-08" db="EMBL/GenBank/DDBJ databases">
        <title>A genome reference for cultivated species of the human gut microbiota.</title>
        <authorList>
            <person name="Zou Y."/>
            <person name="Xue W."/>
            <person name="Luo G."/>
        </authorList>
    </citation>
    <scope>NUCLEOTIDE SEQUENCE [LARGE SCALE GENOMIC DNA]</scope>
    <source>
        <strain evidence="3 4">AM44-11BH</strain>
    </source>
</reference>
<dbReference type="InterPro" id="IPR025110">
    <property type="entry name" value="AMP-bd_C"/>
</dbReference>
<proteinExistence type="predicted"/>
<evidence type="ECO:0000259" key="2">
    <source>
        <dbReference type="Pfam" id="PF13193"/>
    </source>
</evidence>
<protein>
    <submittedName>
        <fullName evidence="3">Long-chain fatty acid--CoA ligase</fullName>
    </submittedName>
</protein>
<gene>
    <name evidence="3" type="ORF">DW944_08800</name>
</gene>
<keyword evidence="4" id="KW-1185">Reference proteome</keyword>
<dbReference type="GO" id="GO:0031956">
    <property type="term" value="F:medium-chain fatty acid-CoA ligase activity"/>
    <property type="evidence" value="ECO:0007669"/>
    <property type="project" value="TreeGrafter"/>
</dbReference>
<dbReference type="GO" id="GO:0006631">
    <property type="term" value="P:fatty acid metabolic process"/>
    <property type="evidence" value="ECO:0007669"/>
    <property type="project" value="TreeGrafter"/>
</dbReference>
<dbReference type="Pfam" id="PF13193">
    <property type="entry name" value="AMP-binding_C"/>
    <property type="match status" value="1"/>
</dbReference>
<dbReference type="InterPro" id="IPR045851">
    <property type="entry name" value="AMP-bd_C_sf"/>
</dbReference>
<sequence length="494" mass="55425">MSYSSILEAIKSASEVTPDKICLGDKKNKVTYKQFWKMINKGASFLEENGVKKGDVVVLKGAQKVEYLFAMFSIQLLGAVACPLEKAVKEDRILEIMDFVETDYFLDKKKLKNENKKSISLKDMFNEAIDFDSYEVEYKFDLPKEDDLSEILFTTGTTGKSKGIKIVYRNNVAIAQNVSEAIGITNADVEMVTAPMNHSMALRRTYTVFYKGGTVVLTDGVKFIEDFFKLLDMYNVTGLTFAPAILEQLLKFAKDRFGTYSDRLRYIQLGSAPLSEKAKETLKEMFPNTKLFNIYGATESGCTVSLEFSKYGDKKGSIGKPNVNAEIIFVDDNRNIVKASAQNPGNLAFKGAMNMPGYLKEPEITKEVMDDEGTLYTNDLGYMGEDGFVYLLGRKGDVINMGGIKIAPSEIEEVVAQNEMIKECACIPIPDEITGEAPKLFIVINEGFEYDEKALHRFMLEKLEAIRVPKVVQVIDALPRTFNGKVIKRKLKEM</sequence>
<feature type="domain" description="AMP-dependent synthetase/ligase" evidence="1">
    <location>
        <begin position="13"/>
        <end position="359"/>
    </location>
</feature>